<accession>A0A248LHH1</accession>
<dbReference type="SUPFAM" id="SSF49785">
    <property type="entry name" value="Galactose-binding domain-like"/>
    <property type="match status" value="1"/>
</dbReference>
<dbReference type="RefSeq" id="WP_088860503.1">
    <property type="nucleotide sequence ID" value="NZ_CP022115.1"/>
</dbReference>
<name>A0A248LHH1_9NEIS</name>
<evidence type="ECO:0008006" key="3">
    <source>
        <dbReference type="Google" id="ProtNLM"/>
    </source>
</evidence>
<organism evidence="1 2">
    <name type="scientific">Laribacter hongkongensis</name>
    <dbReference type="NCBI Taxonomy" id="168471"/>
    <lineage>
        <taxon>Bacteria</taxon>
        <taxon>Pseudomonadati</taxon>
        <taxon>Pseudomonadota</taxon>
        <taxon>Betaproteobacteria</taxon>
        <taxon>Neisseriales</taxon>
        <taxon>Aquaspirillaceae</taxon>
        <taxon>Laribacter</taxon>
    </lineage>
</organism>
<dbReference type="AlphaFoldDB" id="A0A248LHH1"/>
<evidence type="ECO:0000313" key="2">
    <source>
        <dbReference type="Proteomes" id="UP000197424"/>
    </source>
</evidence>
<dbReference type="OrthoDB" id="7783360at2"/>
<dbReference type="Gene3D" id="2.60.120.260">
    <property type="entry name" value="Galactose-binding domain-like"/>
    <property type="match status" value="1"/>
</dbReference>
<proteinExistence type="predicted"/>
<evidence type="ECO:0000313" key="1">
    <source>
        <dbReference type="EMBL" id="ASJ24092.1"/>
    </source>
</evidence>
<gene>
    <name evidence="1" type="ORF">LHGZ1_1261</name>
</gene>
<dbReference type="InterPro" id="IPR008979">
    <property type="entry name" value="Galactose-bd-like_sf"/>
</dbReference>
<sequence length="655" mass="71625">MFRCLTAVLLGTMLSAFPPVGRAEADTRLQQAMSGVAIGANLPAIADYSRTPVYVDLLHQARRFGTPEAPWDEKALLGDDGWPTGDFGVFLMSGQRGVSGIAGRYTVQFTGQASVSVVASPARLGPPVYDAARNRTTMALDMPEEADQLALAFTRTGPGIRDLRVLRPGYTGDAPPLFTRAFLAHVRRFGALRFMDWLQTNHDQPARPWSQRPTPLNTRHASTAGVPWEHVIALANSTGKDIWINIPVRADDDYVLHLARLLKASLHPGIRVYVEYSNELWNAQFSQFAVNRELAIDDVRRHPDSPLAFDGSRNPDQWAFRRIAVRLKEISDIFRAVYGDAAMQTIIRPVFASQVVQPYVTELGLAAVTAAFGPPARYFYALAGAPYFNLGTQQTAPGLTAAQVLQAMQGSVTQLAETSHLEQNLALARWYGLPYLAYEGGSDTFGDGSLAAKHAASLDPQLEGICRRYLDLWLAQGGGLFMWFTAGAGNWDTRFGTWELTTDLARADTPKIRCIDHVLAAPRPSLTARNRVPGRIDALAFAGAPSSPAAARQRIDYLHPGQFVDYLLRVPKRGHYRLSIEAEAASPGNALEVAADGLPWSPVVSMPARGWGHPAISQPVTLVLDQGLHTLRLRTRSEQGGFRLHTLIVEAVSPL</sequence>
<reference evidence="2" key="1">
    <citation type="submission" date="2017-06" db="EMBL/GenBank/DDBJ databases">
        <title>Whole genome sequence of Laribacter hongkongensis LHGZ1.</title>
        <authorList>
            <person name="Chen D."/>
            <person name="Wu H."/>
            <person name="Chen J."/>
        </authorList>
    </citation>
    <scope>NUCLEOTIDE SEQUENCE [LARGE SCALE GENOMIC DNA]</scope>
    <source>
        <strain evidence="2">LHGZ1</strain>
    </source>
</reference>
<dbReference type="EMBL" id="CP022115">
    <property type="protein sequence ID" value="ASJ24092.1"/>
    <property type="molecule type" value="Genomic_DNA"/>
</dbReference>
<dbReference type="Proteomes" id="UP000197424">
    <property type="component" value="Chromosome"/>
</dbReference>
<protein>
    <recommendedName>
        <fullName evidence="3">Cellulose-binding domain protein</fullName>
    </recommendedName>
</protein>